<dbReference type="Proteomes" id="UP001362999">
    <property type="component" value="Unassembled WGS sequence"/>
</dbReference>
<protein>
    <submittedName>
        <fullName evidence="3">Uncharacterized protein</fullName>
    </submittedName>
</protein>
<feature type="non-terminal residue" evidence="3">
    <location>
        <position position="1"/>
    </location>
</feature>
<reference evidence="3 4" key="1">
    <citation type="journal article" date="2024" name="J Genomics">
        <title>Draft genome sequencing and assembly of Favolaschia claudopus CIRM-BRFM 2984 isolated from oak limbs.</title>
        <authorList>
            <person name="Navarro D."/>
            <person name="Drula E."/>
            <person name="Chaduli D."/>
            <person name="Cazenave R."/>
            <person name="Ahrendt S."/>
            <person name="Wang J."/>
            <person name="Lipzen A."/>
            <person name="Daum C."/>
            <person name="Barry K."/>
            <person name="Grigoriev I.V."/>
            <person name="Favel A."/>
            <person name="Rosso M.N."/>
            <person name="Martin F."/>
        </authorList>
    </citation>
    <scope>NUCLEOTIDE SEQUENCE [LARGE SCALE GENOMIC DNA]</scope>
    <source>
        <strain evidence="3 4">CIRM-BRFM 2984</strain>
    </source>
</reference>
<dbReference type="EMBL" id="JAWWNJ010000022">
    <property type="protein sequence ID" value="KAK7033758.1"/>
    <property type="molecule type" value="Genomic_DNA"/>
</dbReference>
<keyword evidence="4" id="KW-1185">Reference proteome</keyword>
<dbReference type="AlphaFoldDB" id="A0AAW0C429"/>
<feature type="compositionally biased region" description="Low complexity" evidence="1">
    <location>
        <begin position="239"/>
        <end position="250"/>
    </location>
</feature>
<keyword evidence="2" id="KW-0472">Membrane</keyword>
<evidence type="ECO:0000313" key="4">
    <source>
        <dbReference type="Proteomes" id="UP001362999"/>
    </source>
</evidence>
<gene>
    <name evidence="3" type="ORF">R3P38DRAFT_2519643</name>
</gene>
<feature type="compositionally biased region" description="Pro residues" evidence="1">
    <location>
        <begin position="222"/>
        <end position="238"/>
    </location>
</feature>
<sequence length="264" mass="29466">PVLSGGVGEHFNRDPEPCYYRIIGFIGFILGMLRLYCHLAYSTLESQKSEFRFVKPDAQYPCPASIFSAVTVELGGPHCQTDWRGDLPPYQPDSWAILTAIGDYRYTQGGHVIFWEFGIVVQFPPGACILLPPGLVHYSFVEVPDHHKRYSVIQWAGSGIDRYLHNRDHTDIDFAKVATEAEHDEREARRQRKHRQAIDLFPRPDELQDNWQRFSYLVGPNPPPGPALQLPIPNPTPAAAPAAASTIPANLTPTNADLPSLTAA</sequence>
<feature type="transmembrane region" description="Helical" evidence="2">
    <location>
        <begin position="20"/>
        <end position="41"/>
    </location>
</feature>
<comment type="caution">
    <text evidence="3">The sequence shown here is derived from an EMBL/GenBank/DDBJ whole genome shotgun (WGS) entry which is preliminary data.</text>
</comment>
<feature type="compositionally biased region" description="Polar residues" evidence="1">
    <location>
        <begin position="251"/>
        <end position="264"/>
    </location>
</feature>
<evidence type="ECO:0000313" key="3">
    <source>
        <dbReference type="EMBL" id="KAK7033758.1"/>
    </source>
</evidence>
<name>A0AAW0C429_9AGAR</name>
<evidence type="ECO:0000256" key="1">
    <source>
        <dbReference type="SAM" id="MobiDB-lite"/>
    </source>
</evidence>
<evidence type="ECO:0000256" key="2">
    <source>
        <dbReference type="SAM" id="Phobius"/>
    </source>
</evidence>
<keyword evidence="2" id="KW-0812">Transmembrane</keyword>
<proteinExistence type="predicted"/>
<feature type="region of interest" description="Disordered" evidence="1">
    <location>
        <begin position="222"/>
        <end position="264"/>
    </location>
</feature>
<organism evidence="3 4">
    <name type="scientific">Favolaschia claudopus</name>
    <dbReference type="NCBI Taxonomy" id="2862362"/>
    <lineage>
        <taxon>Eukaryota</taxon>
        <taxon>Fungi</taxon>
        <taxon>Dikarya</taxon>
        <taxon>Basidiomycota</taxon>
        <taxon>Agaricomycotina</taxon>
        <taxon>Agaricomycetes</taxon>
        <taxon>Agaricomycetidae</taxon>
        <taxon>Agaricales</taxon>
        <taxon>Marasmiineae</taxon>
        <taxon>Mycenaceae</taxon>
        <taxon>Favolaschia</taxon>
    </lineage>
</organism>
<keyword evidence="2" id="KW-1133">Transmembrane helix</keyword>
<accession>A0AAW0C429</accession>